<feature type="transmembrane region" description="Helical" evidence="1">
    <location>
        <begin position="98"/>
        <end position="120"/>
    </location>
</feature>
<accession>A0A7Y6BTL0</accession>
<comment type="caution">
    <text evidence="2">The sequence shown here is derived from an EMBL/GenBank/DDBJ whole genome shotgun (WGS) entry which is preliminary data.</text>
</comment>
<feature type="transmembrane region" description="Helical" evidence="1">
    <location>
        <begin position="20"/>
        <end position="39"/>
    </location>
</feature>
<dbReference type="AlphaFoldDB" id="A0A7Y6BTL0"/>
<dbReference type="EMBL" id="JABMCB010000154">
    <property type="protein sequence ID" value="NUU74609.1"/>
    <property type="molecule type" value="Genomic_DNA"/>
</dbReference>
<dbReference type="Proteomes" id="UP000526125">
    <property type="component" value="Unassembled WGS sequence"/>
</dbReference>
<protein>
    <submittedName>
        <fullName evidence="2">Uncharacterized protein</fullName>
    </submittedName>
</protein>
<evidence type="ECO:0000256" key="1">
    <source>
        <dbReference type="SAM" id="Phobius"/>
    </source>
</evidence>
<keyword evidence="1" id="KW-1133">Transmembrane helix</keyword>
<proteinExistence type="predicted"/>
<gene>
    <name evidence="2" type="ORF">HP552_05060</name>
</gene>
<reference evidence="2 3" key="1">
    <citation type="submission" date="2020-05" db="EMBL/GenBank/DDBJ databases">
        <title>Genome Sequencing of Type Strains.</title>
        <authorList>
            <person name="Lemaire J.F."/>
            <person name="Inderbitzin P."/>
            <person name="Gregorio O.A."/>
            <person name="Collins S.B."/>
            <person name="Wespe N."/>
            <person name="Knight-Connoni V."/>
        </authorList>
    </citation>
    <scope>NUCLEOTIDE SEQUENCE [LARGE SCALE GENOMIC DNA]</scope>
    <source>
        <strain evidence="2 3">LMG 21957</strain>
    </source>
</reference>
<evidence type="ECO:0000313" key="3">
    <source>
        <dbReference type="Proteomes" id="UP000526125"/>
    </source>
</evidence>
<sequence length="366" mass="42729">MIESSMLSSPVELLIIFMRYWGTSIFIGLTFSGLLYSLLRYKWINFSNILNRLNTTLDRLTYIAVFWFMVILIPWSIAFIIMNVGFHTHSSELHNSALVLLNFILFAVSIGFALVTYQIITISSFKNLKKHKVLDMSDWDYIKGGKLYKWPDATYRYLKKIKWYDQFYLDTRKVASHIYKLPNVVFVSPSANKGRIEEKLYDIFPKKIDFLLMDYVRNIEGKVTTKSNGKFTYVDGSFNGNNLKENLSKVDIKFADIIMDIRGCLWYSTNKDDKNGEGITRVFKEYYKSIKMGGIIIIDAAELSDYEVMFNSFIYKATNYVCGFQEVSTYQKIERFIFKDEFVSKHFEFEAIGKGSNSLYTFKKIA</sequence>
<feature type="transmembrane region" description="Helical" evidence="1">
    <location>
        <begin position="60"/>
        <end position="86"/>
    </location>
</feature>
<keyword evidence="3" id="KW-1185">Reference proteome</keyword>
<dbReference type="RefSeq" id="WP_175394513.1">
    <property type="nucleotide sequence ID" value="NZ_JABMCB010000154.1"/>
</dbReference>
<organism evidence="2 3">
    <name type="scientific">Paenibacillus xylanilyticus</name>
    <dbReference type="NCBI Taxonomy" id="248903"/>
    <lineage>
        <taxon>Bacteria</taxon>
        <taxon>Bacillati</taxon>
        <taxon>Bacillota</taxon>
        <taxon>Bacilli</taxon>
        <taxon>Bacillales</taxon>
        <taxon>Paenibacillaceae</taxon>
        <taxon>Paenibacillus</taxon>
    </lineage>
</organism>
<evidence type="ECO:0000313" key="2">
    <source>
        <dbReference type="EMBL" id="NUU74609.1"/>
    </source>
</evidence>
<keyword evidence="1" id="KW-0472">Membrane</keyword>
<name>A0A7Y6BTL0_9BACL</name>
<keyword evidence="1" id="KW-0812">Transmembrane</keyword>